<evidence type="ECO:0000313" key="9">
    <source>
        <dbReference type="EMBL" id="CAH1118721.1"/>
    </source>
</evidence>
<dbReference type="Pfam" id="PF09750">
    <property type="entry name" value="DRY_EERY"/>
    <property type="match status" value="1"/>
</dbReference>
<evidence type="ECO:0000256" key="6">
    <source>
        <dbReference type="ARBA" id="ARBA00023187"/>
    </source>
</evidence>
<keyword evidence="5" id="KW-0804">Transcription</keyword>
<reference evidence="9" key="2">
    <citation type="submission" date="2022-10" db="EMBL/GenBank/DDBJ databases">
        <authorList>
            <consortium name="ENA_rothamsted_submissions"/>
            <consortium name="culmorum"/>
            <person name="King R."/>
        </authorList>
    </citation>
    <scope>NUCLEOTIDE SEQUENCE</scope>
</reference>
<dbReference type="SUPFAM" id="SSF109905">
    <property type="entry name" value="Surp module (SWAP domain)"/>
    <property type="match status" value="2"/>
</dbReference>
<feature type="compositionally biased region" description="Low complexity" evidence="7">
    <location>
        <begin position="269"/>
        <end position="280"/>
    </location>
</feature>
<reference evidence="9" key="1">
    <citation type="submission" date="2022-01" db="EMBL/GenBank/DDBJ databases">
        <authorList>
            <person name="King R."/>
        </authorList>
    </citation>
    <scope>NUCLEOTIDE SEQUENCE</scope>
</reference>
<feature type="compositionally biased region" description="Basic and acidic residues" evidence="7">
    <location>
        <begin position="833"/>
        <end position="865"/>
    </location>
</feature>
<dbReference type="SMART" id="SM01141">
    <property type="entry name" value="DRY_EERY"/>
    <property type="match status" value="1"/>
</dbReference>
<feature type="region of interest" description="Disordered" evidence="7">
    <location>
        <begin position="618"/>
        <end position="728"/>
    </location>
</feature>
<evidence type="ECO:0000256" key="1">
    <source>
        <dbReference type="ARBA" id="ARBA00022664"/>
    </source>
</evidence>
<keyword evidence="4" id="KW-0805">Transcription regulation</keyword>
<feature type="region of interest" description="Disordered" evidence="7">
    <location>
        <begin position="251"/>
        <end position="282"/>
    </location>
</feature>
<dbReference type="InterPro" id="IPR040397">
    <property type="entry name" value="SWAP"/>
</dbReference>
<organism evidence="9 10">
    <name type="scientific">Phaedon cochleariae</name>
    <name type="common">Mustard beetle</name>
    <dbReference type="NCBI Taxonomy" id="80249"/>
    <lineage>
        <taxon>Eukaryota</taxon>
        <taxon>Metazoa</taxon>
        <taxon>Ecdysozoa</taxon>
        <taxon>Arthropoda</taxon>
        <taxon>Hexapoda</taxon>
        <taxon>Insecta</taxon>
        <taxon>Pterygota</taxon>
        <taxon>Neoptera</taxon>
        <taxon>Endopterygota</taxon>
        <taxon>Coleoptera</taxon>
        <taxon>Polyphaga</taxon>
        <taxon>Cucujiformia</taxon>
        <taxon>Chrysomeloidea</taxon>
        <taxon>Chrysomelidae</taxon>
        <taxon>Chrysomelinae</taxon>
        <taxon>Chrysomelini</taxon>
        <taxon>Phaedon</taxon>
    </lineage>
</organism>
<feature type="compositionally biased region" description="Basic and acidic residues" evidence="7">
    <location>
        <begin position="714"/>
        <end position="728"/>
    </location>
</feature>
<evidence type="ECO:0000313" key="10">
    <source>
        <dbReference type="Proteomes" id="UP001153737"/>
    </source>
</evidence>
<dbReference type="PANTHER" id="PTHR13161">
    <property type="entry name" value="SPLICING FACTOR SUPPRESSOR OF WHITE APRICOT"/>
    <property type="match status" value="1"/>
</dbReference>
<evidence type="ECO:0000256" key="3">
    <source>
        <dbReference type="ARBA" id="ARBA00022884"/>
    </source>
</evidence>
<keyword evidence="10" id="KW-1185">Reference proteome</keyword>
<feature type="region of interest" description="Disordered" evidence="7">
    <location>
        <begin position="795"/>
        <end position="943"/>
    </location>
</feature>
<feature type="compositionally biased region" description="Basic and acidic residues" evidence="7">
    <location>
        <begin position="618"/>
        <end position="627"/>
    </location>
</feature>
<name>A0A9P0DE54_PHACE</name>
<keyword evidence="3" id="KW-0694">RNA-binding</keyword>
<evidence type="ECO:0000256" key="4">
    <source>
        <dbReference type="ARBA" id="ARBA00023015"/>
    </source>
</evidence>
<feature type="region of interest" description="Disordered" evidence="7">
    <location>
        <begin position="476"/>
        <end position="501"/>
    </location>
</feature>
<feature type="compositionally biased region" description="Basic and acidic residues" evidence="7">
    <location>
        <begin position="898"/>
        <end position="907"/>
    </location>
</feature>
<keyword evidence="1" id="KW-0507">mRNA processing</keyword>
<dbReference type="PROSITE" id="PS50128">
    <property type="entry name" value="SURP"/>
    <property type="match status" value="2"/>
</dbReference>
<feature type="compositionally biased region" description="Basic and acidic residues" evidence="7">
    <location>
        <begin position="750"/>
        <end position="774"/>
    </location>
</feature>
<accession>A0A9P0DE54</accession>
<dbReference type="EMBL" id="OU896717">
    <property type="protein sequence ID" value="CAH1118721.1"/>
    <property type="molecule type" value="Genomic_DNA"/>
</dbReference>
<dbReference type="AlphaFoldDB" id="A0A9P0DE54"/>
<dbReference type="SMART" id="SM00648">
    <property type="entry name" value="SWAP"/>
    <property type="match status" value="2"/>
</dbReference>
<dbReference type="Pfam" id="PF01805">
    <property type="entry name" value="Surp"/>
    <property type="match status" value="2"/>
</dbReference>
<feature type="compositionally biased region" description="Polar residues" evidence="7">
    <location>
        <begin position="251"/>
        <end position="263"/>
    </location>
</feature>
<feature type="compositionally biased region" description="Basic residues" evidence="7">
    <location>
        <begin position="866"/>
        <end position="887"/>
    </location>
</feature>
<dbReference type="PANTHER" id="PTHR13161:SF15">
    <property type="entry name" value="SPLICING FACTOR, SUPPRESSOR OF WHITE-APRICOT HOMOLOG"/>
    <property type="match status" value="1"/>
</dbReference>
<feature type="compositionally biased region" description="Polar residues" evidence="7">
    <location>
        <begin position="644"/>
        <end position="668"/>
    </location>
</feature>
<proteinExistence type="predicted"/>
<feature type="compositionally biased region" description="Basic and acidic residues" evidence="7">
    <location>
        <begin position="813"/>
        <end position="823"/>
    </location>
</feature>
<evidence type="ECO:0000259" key="8">
    <source>
        <dbReference type="PROSITE" id="PS50128"/>
    </source>
</evidence>
<dbReference type="Proteomes" id="UP001153737">
    <property type="component" value="Chromosome 11"/>
</dbReference>
<dbReference type="OrthoDB" id="5836667at2759"/>
<feature type="region of interest" description="Disordered" evidence="7">
    <location>
        <begin position="744"/>
        <end position="774"/>
    </location>
</feature>
<dbReference type="GO" id="GO:0000395">
    <property type="term" value="P:mRNA 5'-splice site recognition"/>
    <property type="evidence" value="ECO:0007669"/>
    <property type="project" value="TreeGrafter"/>
</dbReference>
<protein>
    <recommendedName>
        <fullName evidence="8">SURP motif domain-containing protein</fullName>
    </recommendedName>
</protein>
<gene>
    <name evidence="9" type="ORF">PHAECO_LOCUS2229</name>
</gene>
<feature type="domain" description="SURP motif" evidence="8">
    <location>
        <begin position="186"/>
        <end position="228"/>
    </location>
</feature>
<feature type="compositionally biased region" description="Basic residues" evidence="7">
    <location>
        <begin position="908"/>
        <end position="931"/>
    </location>
</feature>
<keyword evidence="6" id="KW-0508">mRNA splicing</keyword>
<feature type="compositionally biased region" description="Basic and acidic residues" evidence="7">
    <location>
        <begin position="492"/>
        <end position="501"/>
    </location>
</feature>
<dbReference type="Gene3D" id="1.10.10.790">
    <property type="entry name" value="Surp module"/>
    <property type="match status" value="2"/>
</dbReference>
<feature type="compositionally biased region" description="Basic and acidic residues" evidence="7">
    <location>
        <begin position="678"/>
        <end position="699"/>
    </location>
</feature>
<evidence type="ECO:0000256" key="7">
    <source>
        <dbReference type="SAM" id="MobiDB-lite"/>
    </source>
</evidence>
<sequence length="943" mass="108380">MSHWNGVSDSGILRKTLPIENHDELLVFGYACKLFKDDEKAIFIDQGKHLIPWMGDEKLKVDRYDCRGAISDLSKYEASKEGYDATRWLGLSEKERQLEELCDNERYYSLKMNEEEEEMYKEEDLKRKKTNAIQYSYDVPQNPELKNDGIPTVPEADEIDEEYTPPPILDVPVDIEMPATVKENARIEKTALFVCRQGLQMEILIKAKQADNPQFSFLNQGDPLYKFYRHVLAAFKNGRYQGYVANTNKKGEEMNNSADQDTSGHYLHPSLSSNPESEPPTAVTVPQIQYKPSINCSYSQLVNRIQGSQNDGGEVQKTANPDFSQMTYEQQQQYYHYYYAQQYYEYYKQMAVYQQGQGGTPGQFVPPPDIPNLDPNMQAYIQQIAYQQYLQHQSNSSSSYAQIISNISKDGTAYTPQLAQTTQLSQTTQSAQTPQTEKALVVYGPEARPPEDERKVTIVKDKPEVVVNKPLLSLADYSSASDSESEDDSDEEKPPVQEEKEVYKVPTGEMLAVIDKMAVYVSKNGEQFEEIVRAKKDPRFEFLNGDNEFNRYYREKMKELKGEISAEEEGDKKKEDGKAINEVEKDEKKVDEEHVEEVKVVKKERKVIAPVSFSIKKAKEDHPKELKSALPVEESDDEEETEVKPTTSAALPITETSAATTDNTSKLPLTSVLMKFSENQKKIEQEKPIDRETPEKDESSTVTTAEIEVSENNEDAKTNKQKQEKKVEKKILIDDDPIFELIELTDDIDDDRKDNHADDKIKVKSSDNAKEKITSAARERALQLERKRKAAAFLKLKTAGSNSEKTELPSSAPEKETHSRRVSIEIIEIDDESPPKQDLLRDRSKSIERSYSIDRDRSDSRERSRDGKRKKTKKKEKKHKSREKRRRSDSVEDEEEENSRRKDEERRDRKKKSHKRKHSKTKKKSKKRHKHSDSDDSNDNSSS</sequence>
<keyword evidence="2" id="KW-0677">Repeat</keyword>
<evidence type="ECO:0000256" key="2">
    <source>
        <dbReference type="ARBA" id="ARBA00022737"/>
    </source>
</evidence>
<dbReference type="InterPro" id="IPR019147">
    <property type="entry name" value="SWAP_N_domain"/>
</dbReference>
<feature type="domain" description="SURP motif" evidence="8">
    <location>
        <begin position="513"/>
        <end position="553"/>
    </location>
</feature>
<dbReference type="InterPro" id="IPR000061">
    <property type="entry name" value="Surp"/>
</dbReference>
<dbReference type="GO" id="GO:0003723">
    <property type="term" value="F:RNA binding"/>
    <property type="evidence" value="ECO:0007669"/>
    <property type="project" value="UniProtKB-KW"/>
</dbReference>
<evidence type="ECO:0000256" key="5">
    <source>
        <dbReference type="ARBA" id="ARBA00023163"/>
    </source>
</evidence>
<dbReference type="InterPro" id="IPR035967">
    <property type="entry name" value="SWAP/Surp_sf"/>
</dbReference>